<gene>
    <name evidence="5" type="ORF">sS8_3220</name>
</gene>
<accession>A0A250KU05</accession>
<feature type="domain" description="Pirin N-terminal" evidence="3">
    <location>
        <begin position="1"/>
        <end position="58"/>
    </location>
</feature>
<dbReference type="InterPro" id="IPR003829">
    <property type="entry name" value="Pirin_N_dom"/>
</dbReference>
<name>A0A250KU05_9GAMM</name>
<dbReference type="InterPro" id="IPR041602">
    <property type="entry name" value="Quercetinase_C"/>
</dbReference>
<dbReference type="AlphaFoldDB" id="A0A250KU05"/>
<reference evidence="5 6" key="1">
    <citation type="submission" date="2016-12" db="EMBL/GenBank/DDBJ databases">
        <title>Genome sequencing of Methylocaldum marinum.</title>
        <authorList>
            <person name="Takeuchi M."/>
            <person name="Kamagata Y."/>
            <person name="Hiraoka S."/>
            <person name="Oshima K."/>
            <person name="Hattori M."/>
            <person name="Iwasaki W."/>
        </authorList>
    </citation>
    <scope>NUCLEOTIDE SEQUENCE [LARGE SCALE GENOMIC DNA]</scope>
    <source>
        <strain evidence="5 6">S8</strain>
    </source>
</reference>
<evidence type="ECO:0000313" key="6">
    <source>
        <dbReference type="Proteomes" id="UP000266313"/>
    </source>
</evidence>
<evidence type="ECO:0000256" key="2">
    <source>
        <dbReference type="RuleBase" id="RU003457"/>
    </source>
</evidence>
<evidence type="ECO:0000259" key="3">
    <source>
        <dbReference type="Pfam" id="PF02678"/>
    </source>
</evidence>
<dbReference type="Gene3D" id="2.60.120.10">
    <property type="entry name" value="Jelly Rolls"/>
    <property type="match status" value="2"/>
</dbReference>
<keyword evidence="6" id="KW-1185">Reference proteome</keyword>
<evidence type="ECO:0000256" key="1">
    <source>
        <dbReference type="ARBA" id="ARBA00008416"/>
    </source>
</evidence>
<dbReference type="Pfam" id="PF17954">
    <property type="entry name" value="Pirin_C_2"/>
    <property type="match status" value="1"/>
</dbReference>
<proteinExistence type="inferred from homology"/>
<dbReference type="EMBL" id="AP017928">
    <property type="protein sequence ID" value="BBA35163.1"/>
    <property type="molecule type" value="Genomic_DNA"/>
</dbReference>
<dbReference type="InterPro" id="IPR014710">
    <property type="entry name" value="RmlC-like_jellyroll"/>
</dbReference>
<organism evidence="5 6">
    <name type="scientific">Methylocaldum marinum</name>
    <dbReference type="NCBI Taxonomy" id="1432792"/>
    <lineage>
        <taxon>Bacteria</taxon>
        <taxon>Pseudomonadati</taxon>
        <taxon>Pseudomonadota</taxon>
        <taxon>Gammaproteobacteria</taxon>
        <taxon>Methylococcales</taxon>
        <taxon>Methylococcaceae</taxon>
        <taxon>Methylocaldum</taxon>
    </lineage>
</organism>
<dbReference type="PIRSF" id="PIRSF006232">
    <property type="entry name" value="Pirin"/>
    <property type="match status" value="1"/>
</dbReference>
<dbReference type="SUPFAM" id="SSF51182">
    <property type="entry name" value="RmlC-like cupins"/>
    <property type="match status" value="1"/>
</dbReference>
<protein>
    <submittedName>
        <fullName evidence="5">Pirin-related protein</fullName>
    </submittedName>
</protein>
<dbReference type="InterPro" id="IPR012093">
    <property type="entry name" value="Pirin"/>
</dbReference>
<dbReference type="CDD" id="cd20311">
    <property type="entry name" value="cupin_Yhhw_C"/>
    <property type="match status" value="1"/>
</dbReference>
<dbReference type="InterPro" id="IPR011051">
    <property type="entry name" value="RmlC_Cupin_sf"/>
</dbReference>
<dbReference type="KEGG" id="mmai:sS8_3220"/>
<dbReference type="Proteomes" id="UP000266313">
    <property type="component" value="Chromosome"/>
</dbReference>
<dbReference type="PANTHER" id="PTHR43212:SF3">
    <property type="entry name" value="QUERCETIN 2,3-DIOXYGENASE"/>
    <property type="match status" value="1"/>
</dbReference>
<dbReference type="PANTHER" id="PTHR43212">
    <property type="entry name" value="QUERCETIN 2,3-DIOXYGENASE"/>
    <property type="match status" value="1"/>
</dbReference>
<sequence>MEIISYVLEGNLKHRDSRGTTTLISASGVQRMSAGTGIIHSEYNASDIEPVHFLQIWIEPAVLGSRPDYKQKTFGEEEKQGHLCLIVSPDGRSGSLHIRQDAYLYAAVLMEGDGIKYPLAPGQKAFAQVVRGAVTSNGIRLAAGDGAAIREEEAIGLTALEPSEILLFDLA</sequence>
<evidence type="ECO:0000313" key="5">
    <source>
        <dbReference type="EMBL" id="BBA35163.1"/>
    </source>
</evidence>
<comment type="similarity">
    <text evidence="1 2">Belongs to the pirin family.</text>
</comment>
<evidence type="ECO:0000259" key="4">
    <source>
        <dbReference type="Pfam" id="PF17954"/>
    </source>
</evidence>
<dbReference type="Pfam" id="PF02678">
    <property type="entry name" value="Pirin"/>
    <property type="match status" value="1"/>
</dbReference>
<feature type="domain" description="Quercetin 2,3-dioxygenase C-terminal cupin" evidence="4">
    <location>
        <begin position="85"/>
        <end position="170"/>
    </location>
</feature>